<evidence type="ECO:0000313" key="3">
    <source>
        <dbReference type="Proteomes" id="UP000314294"/>
    </source>
</evidence>
<reference evidence="2 3" key="1">
    <citation type="submission" date="2019-03" db="EMBL/GenBank/DDBJ databases">
        <title>First draft genome of Liparis tanakae, snailfish: a comprehensive survey of snailfish specific genes.</title>
        <authorList>
            <person name="Kim W."/>
            <person name="Song I."/>
            <person name="Jeong J.-H."/>
            <person name="Kim D."/>
            <person name="Kim S."/>
            <person name="Ryu S."/>
            <person name="Song J.Y."/>
            <person name="Lee S.K."/>
        </authorList>
    </citation>
    <scope>NUCLEOTIDE SEQUENCE [LARGE SCALE GENOMIC DNA]</scope>
    <source>
        <tissue evidence="2">Muscle</tissue>
    </source>
</reference>
<protein>
    <submittedName>
        <fullName evidence="2">Uncharacterized protein</fullName>
    </submittedName>
</protein>
<dbReference type="EMBL" id="SRLO01002562">
    <property type="protein sequence ID" value="TNN32664.1"/>
    <property type="molecule type" value="Genomic_DNA"/>
</dbReference>
<proteinExistence type="predicted"/>
<name>A0A4Z2EWD0_9TELE</name>
<organism evidence="2 3">
    <name type="scientific">Liparis tanakae</name>
    <name type="common">Tanaka's snailfish</name>
    <dbReference type="NCBI Taxonomy" id="230148"/>
    <lineage>
        <taxon>Eukaryota</taxon>
        <taxon>Metazoa</taxon>
        <taxon>Chordata</taxon>
        <taxon>Craniata</taxon>
        <taxon>Vertebrata</taxon>
        <taxon>Euteleostomi</taxon>
        <taxon>Actinopterygii</taxon>
        <taxon>Neopterygii</taxon>
        <taxon>Teleostei</taxon>
        <taxon>Neoteleostei</taxon>
        <taxon>Acanthomorphata</taxon>
        <taxon>Eupercaria</taxon>
        <taxon>Perciformes</taxon>
        <taxon>Cottioidei</taxon>
        <taxon>Cottales</taxon>
        <taxon>Liparidae</taxon>
        <taxon>Liparis</taxon>
    </lineage>
</organism>
<sequence length="84" mass="9112">MSSLASGAPYAATCWRLSLGHRREDAGRRGGRREERRTQGGEEDRLLLRCVGSSHKVGPRGVLSVRASTRLLARLPVDDSAPEG</sequence>
<evidence type="ECO:0000313" key="2">
    <source>
        <dbReference type="EMBL" id="TNN32664.1"/>
    </source>
</evidence>
<evidence type="ECO:0000256" key="1">
    <source>
        <dbReference type="SAM" id="MobiDB-lite"/>
    </source>
</evidence>
<gene>
    <name evidence="2" type="ORF">EYF80_057173</name>
</gene>
<keyword evidence="3" id="KW-1185">Reference proteome</keyword>
<dbReference type="Proteomes" id="UP000314294">
    <property type="component" value="Unassembled WGS sequence"/>
</dbReference>
<comment type="caution">
    <text evidence="2">The sequence shown here is derived from an EMBL/GenBank/DDBJ whole genome shotgun (WGS) entry which is preliminary data.</text>
</comment>
<dbReference type="AlphaFoldDB" id="A0A4Z2EWD0"/>
<accession>A0A4Z2EWD0</accession>
<feature type="region of interest" description="Disordered" evidence="1">
    <location>
        <begin position="23"/>
        <end position="43"/>
    </location>
</feature>